<dbReference type="Proteomes" id="UP001456224">
    <property type="component" value="Chromosome"/>
</dbReference>
<dbReference type="Pfam" id="PF13638">
    <property type="entry name" value="PIN_4"/>
    <property type="match status" value="1"/>
</dbReference>
<keyword evidence="3" id="KW-1185">Reference proteome</keyword>
<organism evidence="2 3">
    <name type="scientific">Achromobacter veterisilvae</name>
    <dbReference type="NCBI Taxonomy" id="2069367"/>
    <lineage>
        <taxon>Bacteria</taxon>
        <taxon>Pseudomonadati</taxon>
        <taxon>Pseudomonadota</taxon>
        <taxon>Betaproteobacteria</taxon>
        <taxon>Burkholderiales</taxon>
        <taxon>Alcaligenaceae</taxon>
        <taxon>Achromobacter</taxon>
    </lineage>
</organism>
<feature type="domain" description="PIN" evidence="1">
    <location>
        <begin position="6"/>
        <end position="146"/>
    </location>
</feature>
<evidence type="ECO:0000259" key="1">
    <source>
        <dbReference type="Pfam" id="PF13638"/>
    </source>
</evidence>
<name>A0ABZ2RUJ3_9BURK</name>
<dbReference type="Gene3D" id="3.40.50.1010">
    <property type="entry name" value="5'-nuclease"/>
    <property type="match status" value="1"/>
</dbReference>
<dbReference type="RefSeq" id="WP_338879016.1">
    <property type="nucleotide sequence ID" value="NZ_CP148753.1"/>
</dbReference>
<dbReference type="InterPro" id="IPR002716">
    <property type="entry name" value="PIN_dom"/>
</dbReference>
<gene>
    <name evidence="2" type="ORF">WHX56_22110</name>
</gene>
<proteinExistence type="predicted"/>
<accession>A0ABZ2RUJ3</accession>
<reference evidence="2 3" key="1">
    <citation type="submission" date="2024-03" db="EMBL/GenBank/DDBJ databases">
        <title>Reference genomes for the five species model microbial community.</title>
        <authorList>
            <person name="Padfield D."/>
        </authorList>
    </citation>
    <scope>NUCLEOTIDE SEQUENCE [LARGE SCALE GENOMIC DNA]</scope>
    <source>
        <strain evidence="2 3">AB1</strain>
    </source>
</reference>
<evidence type="ECO:0000313" key="3">
    <source>
        <dbReference type="Proteomes" id="UP001456224"/>
    </source>
</evidence>
<evidence type="ECO:0000313" key="2">
    <source>
        <dbReference type="EMBL" id="WXR72328.1"/>
    </source>
</evidence>
<sequence>MQRYAPDTNFFLQFKPAEDLPWLDLTEAADIELIVLSEVLRELDNHKNGGNERRAQRSRRVLQLCRPLIVGESEELQVREKSPRVTYRLAPALSGDQSKRDSWDTSTADGRIVGEALACDTLVGGLSLLTHDSLPMLTARRQGLSVVLLPDSWRLAPERDAKDKEIASLREELMTIRQRKPDVVVQVLHAGESVKRIEGNLVRYTSLSAQFLMRAMRALTARHPDEASRIAGRITVTREADRETYERERAKWVATVRDKLERHPNVLNLENSVFPLNLTFQNLGSESAESLVVEIFAEGSIRLVSPDGLTRFLQEYKFELPRPPRMRYLMDFGDLSKSYNTPLSDIHRFRGMDNPPNILPRDFHWQFDSSNVSSPRLEGVCADFRHQIHKEEVLVALSVPVVYADNPVGRIRIRYSAKNLIQSVEKVWPVRFTYAWRDTEPVTEQFLKEQLDVQLG</sequence>
<dbReference type="EMBL" id="CP148753">
    <property type="protein sequence ID" value="WXR72328.1"/>
    <property type="molecule type" value="Genomic_DNA"/>
</dbReference>
<protein>
    <submittedName>
        <fullName evidence="2">PIN domain-containing protein</fullName>
    </submittedName>
</protein>